<evidence type="ECO:0000259" key="10">
    <source>
        <dbReference type="Pfam" id="PF05922"/>
    </source>
</evidence>
<dbReference type="PROSITE" id="PS00137">
    <property type="entry name" value="SUBTILASE_HIS"/>
    <property type="match status" value="1"/>
</dbReference>
<dbReference type="SUPFAM" id="SSF54897">
    <property type="entry name" value="Protease propeptides/inhibitors"/>
    <property type="match status" value="1"/>
</dbReference>
<gene>
    <name evidence="11" type="ORF">PCON_01303</name>
</gene>
<dbReference type="SUPFAM" id="SSF52743">
    <property type="entry name" value="Subtilisin-like"/>
    <property type="match status" value="1"/>
</dbReference>
<evidence type="ECO:0000256" key="2">
    <source>
        <dbReference type="ARBA" id="ARBA00022670"/>
    </source>
</evidence>
<dbReference type="Proteomes" id="UP000018144">
    <property type="component" value="Unassembled WGS sequence"/>
</dbReference>
<feature type="signal peptide" evidence="8">
    <location>
        <begin position="1"/>
        <end position="17"/>
    </location>
</feature>
<evidence type="ECO:0000256" key="4">
    <source>
        <dbReference type="ARBA" id="ARBA00022801"/>
    </source>
</evidence>
<dbReference type="InterPro" id="IPR050131">
    <property type="entry name" value="Peptidase_S8_subtilisin-like"/>
</dbReference>
<dbReference type="PRINTS" id="PR00723">
    <property type="entry name" value="SUBTILISIN"/>
</dbReference>
<feature type="chain" id="PRO_5004651351" evidence="8">
    <location>
        <begin position="18"/>
        <end position="470"/>
    </location>
</feature>
<dbReference type="OMA" id="TITMSAK"/>
<dbReference type="CDD" id="cd04077">
    <property type="entry name" value="Peptidases_S8_PCSK9_ProteinaseK_like"/>
    <property type="match status" value="1"/>
</dbReference>
<dbReference type="InterPro" id="IPR010259">
    <property type="entry name" value="S8pro/Inhibitor_I9"/>
</dbReference>
<dbReference type="GO" id="GO:0006508">
    <property type="term" value="P:proteolysis"/>
    <property type="evidence" value="ECO:0007669"/>
    <property type="project" value="UniProtKB-KW"/>
</dbReference>
<dbReference type="Gene3D" id="3.40.50.200">
    <property type="entry name" value="Peptidase S8/S53 domain"/>
    <property type="match status" value="1"/>
</dbReference>
<dbReference type="Pfam" id="PF00082">
    <property type="entry name" value="Peptidase_S8"/>
    <property type="match status" value="1"/>
</dbReference>
<evidence type="ECO:0000313" key="11">
    <source>
        <dbReference type="EMBL" id="CCX15039.1"/>
    </source>
</evidence>
<dbReference type="STRING" id="1076935.U4LGC8"/>
<feature type="domain" description="Peptidase S8/S53" evidence="9">
    <location>
        <begin position="207"/>
        <end position="412"/>
    </location>
</feature>
<dbReference type="PROSITE" id="PS00136">
    <property type="entry name" value="SUBTILASE_ASP"/>
    <property type="match status" value="1"/>
</dbReference>
<dbReference type="eggNOG" id="KOG1153">
    <property type="taxonomic scope" value="Eukaryota"/>
</dbReference>
<organism evidence="11 12">
    <name type="scientific">Pyronema omphalodes (strain CBS 100304)</name>
    <name type="common">Pyronema confluens</name>
    <dbReference type="NCBI Taxonomy" id="1076935"/>
    <lineage>
        <taxon>Eukaryota</taxon>
        <taxon>Fungi</taxon>
        <taxon>Dikarya</taxon>
        <taxon>Ascomycota</taxon>
        <taxon>Pezizomycotina</taxon>
        <taxon>Pezizomycetes</taxon>
        <taxon>Pezizales</taxon>
        <taxon>Pyronemataceae</taxon>
        <taxon>Pyronema</taxon>
    </lineage>
</organism>
<evidence type="ECO:0000256" key="8">
    <source>
        <dbReference type="SAM" id="SignalP"/>
    </source>
</evidence>
<dbReference type="PROSITE" id="PS51892">
    <property type="entry name" value="SUBTILASE"/>
    <property type="match status" value="1"/>
</dbReference>
<dbReference type="PANTHER" id="PTHR43806:SF11">
    <property type="entry name" value="CEREVISIN-RELATED"/>
    <property type="match status" value="1"/>
</dbReference>
<feature type="active site" description="Charge relay system" evidence="6">
    <location>
        <position position="401"/>
    </location>
</feature>
<reference evidence="11 12" key="1">
    <citation type="journal article" date="2013" name="PLoS Genet.">
        <title>The genome and development-dependent transcriptomes of Pyronema confluens: a window into fungal evolution.</title>
        <authorList>
            <person name="Traeger S."/>
            <person name="Altegoer F."/>
            <person name="Freitag M."/>
            <person name="Gabaldon T."/>
            <person name="Kempken F."/>
            <person name="Kumar A."/>
            <person name="Marcet-Houben M."/>
            <person name="Poggeler S."/>
            <person name="Stajich J.E."/>
            <person name="Nowrousian M."/>
        </authorList>
    </citation>
    <scope>NUCLEOTIDE SEQUENCE [LARGE SCALE GENOMIC DNA]</scope>
    <source>
        <strain evidence="12">CBS 100304</strain>
        <tissue evidence="11">Vegetative mycelium</tissue>
    </source>
</reference>
<evidence type="ECO:0000256" key="3">
    <source>
        <dbReference type="ARBA" id="ARBA00022729"/>
    </source>
</evidence>
<dbReference type="InterPro" id="IPR015500">
    <property type="entry name" value="Peptidase_S8_subtilisin-rel"/>
</dbReference>
<dbReference type="Gene3D" id="3.30.70.80">
    <property type="entry name" value="Peptidase S8 propeptide/proteinase inhibitor I9"/>
    <property type="match status" value="1"/>
</dbReference>
<evidence type="ECO:0000259" key="9">
    <source>
        <dbReference type="Pfam" id="PF00082"/>
    </source>
</evidence>
<comment type="similarity">
    <text evidence="1 6 7">Belongs to the peptidase S8 family.</text>
</comment>
<dbReference type="InterPro" id="IPR022398">
    <property type="entry name" value="Peptidase_S8_His-AS"/>
</dbReference>
<dbReference type="OrthoDB" id="206201at2759"/>
<evidence type="ECO:0000256" key="5">
    <source>
        <dbReference type="ARBA" id="ARBA00022825"/>
    </source>
</evidence>
<keyword evidence="4 6" id="KW-0378">Hydrolase</keyword>
<dbReference type="InterPro" id="IPR000209">
    <property type="entry name" value="Peptidase_S8/S53_dom"/>
</dbReference>
<dbReference type="GO" id="GO:0004252">
    <property type="term" value="F:serine-type endopeptidase activity"/>
    <property type="evidence" value="ECO:0007669"/>
    <property type="project" value="UniProtKB-UniRule"/>
</dbReference>
<dbReference type="InterPro" id="IPR034193">
    <property type="entry name" value="PCSK9_ProteinaseK-like"/>
</dbReference>
<keyword evidence="2 6" id="KW-0645">Protease</keyword>
<evidence type="ECO:0000256" key="7">
    <source>
        <dbReference type="RuleBase" id="RU003355"/>
    </source>
</evidence>
<feature type="active site" description="Charge relay system" evidence="6">
    <location>
        <position position="209"/>
    </location>
</feature>
<sequence>MKFSIITILSLASFVLAGVPARKQSKTPEYIPDSYIIQFKDTITMSAKGDNAHFKWLNEALAKENVKREAGAPKYGVKSKYQIPGFMGYSGTFSKSIVDEIKARNEVVDVTQDAIVRTQAPSGLMDGLGKSALVTPVRPTAPDSLLSQRFPCTEQQLSTVEDDGMWGLGRISHIGTPPNTTESGWPKYVYDRYTGKCPRDSPPTAYVIDSGILSNHPDYAGRAENGFNYKPGVWPNEDVCGHGTHVAGIIGGTKHGVMKSTRLIGVKVLEGADAECSGTWSGVIAGVNWAIKDAKLKNALKTSVINMSLGGASYPPVNKAVQAAIDNGMTVVTAAGNAYGADSCEFSPAAVAEAITVGSMSINEQVSPFSNGGCCIDIFAPGQNIQSAYLGNVTRLLSGTSMAAPMVAGLVLYNKCRWGYNSPDSDRRGLLEKYYSDNGALKYFPTGSFDLCAASADMYNRVAFNRANCF</sequence>
<protein>
    <submittedName>
        <fullName evidence="11">Similar to Subtilisin-like protease 3 acc. no. B6VA86</fullName>
    </submittedName>
</protein>
<keyword evidence="3 8" id="KW-0732">Signal</keyword>
<proteinExistence type="inferred from homology"/>
<keyword evidence="12" id="KW-1185">Reference proteome</keyword>
<keyword evidence="5 6" id="KW-0720">Serine protease</keyword>
<accession>U4LGC8</accession>
<dbReference type="InterPro" id="IPR023828">
    <property type="entry name" value="Peptidase_S8_Ser-AS"/>
</dbReference>
<dbReference type="AlphaFoldDB" id="U4LGC8"/>
<dbReference type="EMBL" id="HF936128">
    <property type="protein sequence ID" value="CCX15039.1"/>
    <property type="molecule type" value="Genomic_DNA"/>
</dbReference>
<dbReference type="PROSITE" id="PS00138">
    <property type="entry name" value="SUBTILASE_SER"/>
    <property type="match status" value="1"/>
</dbReference>
<dbReference type="InterPro" id="IPR036852">
    <property type="entry name" value="Peptidase_S8/S53_dom_sf"/>
</dbReference>
<dbReference type="InterPro" id="IPR037045">
    <property type="entry name" value="S8pro/Inhibitor_I9_sf"/>
</dbReference>
<name>U4LGC8_PYROM</name>
<evidence type="ECO:0000256" key="1">
    <source>
        <dbReference type="ARBA" id="ARBA00011073"/>
    </source>
</evidence>
<feature type="active site" description="Charge relay system" evidence="6">
    <location>
        <position position="242"/>
    </location>
</feature>
<evidence type="ECO:0000256" key="6">
    <source>
        <dbReference type="PROSITE-ProRule" id="PRU01240"/>
    </source>
</evidence>
<evidence type="ECO:0000313" key="12">
    <source>
        <dbReference type="Proteomes" id="UP000018144"/>
    </source>
</evidence>
<dbReference type="InterPro" id="IPR023827">
    <property type="entry name" value="Peptidase_S8_Asp-AS"/>
</dbReference>
<feature type="domain" description="Inhibitor I9" evidence="10">
    <location>
        <begin position="34"/>
        <end position="119"/>
    </location>
</feature>
<dbReference type="PANTHER" id="PTHR43806">
    <property type="entry name" value="PEPTIDASE S8"/>
    <property type="match status" value="1"/>
</dbReference>
<dbReference type="Pfam" id="PF05922">
    <property type="entry name" value="Inhibitor_I9"/>
    <property type="match status" value="1"/>
</dbReference>